<dbReference type="KEGG" id="sbf:JCM31447_11290"/>
<proteinExistence type="predicted"/>
<dbReference type="AlphaFoldDB" id="A0A4P2VJJ4"/>
<keyword evidence="2" id="KW-1185">Reference proteome</keyword>
<organism evidence="1 2">
    <name type="scientific">Fluviispira sanaruensis</name>
    <dbReference type="NCBI Taxonomy" id="2493639"/>
    <lineage>
        <taxon>Bacteria</taxon>
        <taxon>Pseudomonadati</taxon>
        <taxon>Bdellovibrionota</taxon>
        <taxon>Oligoflexia</taxon>
        <taxon>Silvanigrellales</taxon>
        <taxon>Silvanigrellaceae</taxon>
        <taxon>Fluviispira</taxon>
    </lineage>
</organism>
<evidence type="ECO:0000313" key="2">
    <source>
        <dbReference type="Proteomes" id="UP000291236"/>
    </source>
</evidence>
<protein>
    <submittedName>
        <fullName evidence="1">Uncharacterized protein</fullName>
    </submittedName>
</protein>
<dbReference type="Proteomes" id="UP000291236">
    <property type="component" value="Chromosome"/>
</dbReference>
<name>A0A4P2VJJ4_FLUSA</name>
<reference evidence="1 2" key="1">
    <citation type="submission" date="2018-12" db="EMBL/GenBank/DDBJ databases">
        <title>Rubrispira sanarue gen. nov., sp., nov., a member of the order Silvanigrellales, isolated from a brackish lake in Hamamatsu Japan.</title>
        <authorList>
            <person name="Maejima Y."/>
            <person name="Iino T."/>
            <person name="Muraguchi Y."/>
            <person name="Fukuda K."/>
            <person name="Nojiri H."/>
            <person name="Ohkuma M."/>
            <person name="Moriuchi R."/>
            <person name="Dohra H."/>
            <person name="Kimbara K."/>
            <person name="Shintani M."/>
        </authorList>
    </citation>
    <scope>NUCLEOTIDE SEQUENCE [LARGE SCALE GENOMIC DNA]</scope>
    <source>
        <strain evidence="1 2">RF1110005</strain>
    </source>
</reference>
<accession>A0A4P2VJJ4</accession>
<evidence type="ECO:0000313" key="1">
    <source>
        <dbReference type="EMBL" id="BBH52688.1"/>
    </source>
</evidence>
<gene>
    <name evidence="1" type="ORF">JCM31447_11290</name>
</gene>
<sequence length="54" mass="6147">MSSTDCEDLRPLVILETPKCLIITRSTALSKGIPLHERKIDKCDGKTTNYKKER</sequence>
<dbReference type="EMBL" id="AP019368">
    <property type="protein sequence ID" value="BBH52688.1"/>
    <property type="molecule type" value="Genomic_DNA"/>
</dbReference>